<accession>A0A2N9XL52</accession>
<dbReference type="Proteomes" id="UP000231484">
    <property type="component" value="Unassembled WGS sequence"/>
</dbReference>
<evidence type="ECO:0000256" key="1">
    <source>
        <dbReference type="SAM" id="Phobius"/>
    </source>
</evidence>
<feature type="transmembrane region" description="Helical" evidence="1">
    <location>
        <begin position="6"/>
        <end position="23"/>
    </location>
</feature>
<dbReference type="AlphaFoldDB" id="A0A2N9XL52"/>
<evidence type="ECO:0000313" key="4">
    <source>
        <dbReference type="Proteomes" id="UP000231293"/>
    </source>
</evidence>
<dbReference type="Proteomes" id="UP000231293">
    <property type="component" value="Unassembled WGS sequence"/>
</dbReference>
<keyword evidence="1" id="KW-0812">Transmembrane</keyword>
<comment type="caution">
    <text evidence="3">The sequence shown here is derived from an EMBL/GenBank/DDBJ whole genome shotgun (WGS) entry which is preliminary data.</text>
</comment>
<dbReference type="EMBL" id="MDVB01000113">
    <property type="protein sequence ID" value="PIT12752.1"/>
    <property type="molecule type" value="Genomic_DNA"/>
</dbReference>
<evidence type="ECO:0000313" key="5">
    <source>
        <dbReference type="Proteomes" id="UP000231484"/>
    </source>
</evidence>
<protein>
    <submittedName>
        <fullName evidence="3">Uncharacterized protein</fullName>
    </submittedName>
</protein>
<feature type="transmembrane region" description="Helical" evidence="1">
    <location>
        <begin position="44"/>
        <end position="65"/>
    </location>
</feature>
<feature type="transmembrane region" description="Helical" evidence="1">
    <location>
        <begin position="71"/>
        <end position="92"/>
    </location>
</feature>
<keyword evidence="1" id="KW-1133">Transmembrane helix</keyword>
<dbReference type="RefSeq" id="WP_093093342.1">
    <property type="nucleotide sequence ID" value="NZ_MDVC01000058.1"/>
</dbReference>
<keyword evidence="1" id="KW-0472">Membrane</keyword>
<name>A0A2N9XL52_9NEIS</name>
<proteinExistence type="predicted"/>
<sequence>MLQFIANILEEILDIILSIFLLRKYREEKQLPQQPIEKDVYNHIIYYWIIPTLIAGIGVIIYIILTYFFHAQLKTVLCILLIYFSVSIYLYFKSEKWFDC</sequence>
<reference evidence="4 5" key="1">
    <citation type="journal article" date="2017" name="MBio">
        <title>Type VI secretion-mediated competition in the bee gut microbiome.</title>
        <authorList>
            <person name="Steele M.I."/>
            <person name="Kwong W.K."/>
            <person name="Powell J.E."/>
            <person name="Whiteley M."/>
            <person name="Moran N.A."/>
        </authorList>
    </citation>
    <scope>NUCLEOTIDE SEQUENCE [LARGE SCALE GENOMIC DNA]</scope>
    <source>
        <strain evidence="2 4">App2-2</strain>
        <strain evidence="3 5">Occ4-2</strain>
    </source>
</reference>
<gene>
    <name evidence="2" type="ORF">BGI32_11265</name>
    <name evidence="3" type="ORF">BHC48_09315</name>
</gene>
<evidence type="ECO:0000313" key="2">
    <source>
        <dbReference type="EMBL" id="PIT12752.1"/>
    </source>
</evidence>
<evidence type="ECO:0000313" key="3">
    <source>
        <dbReference type="EMBL" id="PIT49057.1"/>
    </source>
</evidence>
<dbReference type="EMBL" id="MEIQ01000051">
    <property type="protein sequence ID" value="PIT49057.1"/>
    <property type="molecule type" value="Genomic_DNA"/>
</dbReference>
<organism evidence="3 5">
    <name type="scientific">Snodgrassella alvi</name>
    <dbReference type="NCBI Taxonomy" id="1196083"/>
    <lineage>
        <taxon>Bacteria</taxon>
        <taxon>Pseudomonadati</taxon>
        <taxon>Pseudomonadota</taxon>
        <taxon>Betaproteobacteria</taxon>
        <taxon>Neisseriales</taxon>
        <taxon>Neisseriaceae</taxon>
        <taxon>Snodgrassella</taxon>
    </lineage>
</organism>